<proteinExistence type="inferred from homology"/>
<dbReference type="GO" id="GO:0009263">
    <property type="term" value="P:deoxyribonucleotide biosynthetic process"/>
    <property type="evidence" value="ECO:0007669"/>
    <property type="project" value="InterPro"/>
</dbReference>
<name>A0A2I7QF60_CITFR</name>
<geneLocation type="plasmid" evidence="4">
    <name>pCf587</name>
</geneLocation>
<dbReference type="EMBL" id="MG053108">
    <property type="protein sequence ID" value="AUR79966.1"/>
    <property type="molecule type" value="Genomic_DNA"/>
</dbReference>
<keyword evidence="4" id="KW-0614">Plasmid</keyword>
<evidence type="ECO:0000256" key="1">
    <source>
        <dbReference type="ARBA" id="ARBA00001962"/>
    </source>
</evidence>
<sequence length="355" mass="39957">MFNTGNTGHISGSYPLFLGEDLGFADSINQPYPILEKLYDEQMGFIWNHTEVDLTQDRQDMLSLPKEVTDLMVETILWQTLADSVASRAIGSTILKYVSNPGLQDLYNAIILFETIHSKTYLHIIRQTFVDPNGALKRGYQSLEAIKRSTLLMDTFNNLLNAKDDLPTKELRKLIMFCVVALFLLENINFMASFAVTFAIAETGVYQGIASNVKLIARDEMLHGRSGGELLRILAKEWPETFEEVRPMFKSMLDSVVSDEHAWADHLFSTGRQVIGLNAKLLKDYVDYMAIPVASILGVNFSGPKENPLPYMDSWLDSSKTQAAAQEIQLTNYLLNSIKSSSEEEIDSVLRKYAC</sequence>
<dbReference type="InterPro" id="IPR009078">
    <property type="entry name" value="Ferritin-like_SF"/>
</dbReference>
<organism evidence="4">
    <name type="scientific">Citrobacter freundii</name>
    <dbReference type="NCBI Taxonomy" id="546"/>
    <lineage>
        <taxon>Bacteria</taxon>
        <taxon>Pseudomonadati</taxon>
        <taxon>Pseudomonadota</taxon>
        <taxon>Gammaproteobacteria</taxon>
        <taxon>Enterobacterales</taxon>
        <taxon>Enterobacteriaceae</taxon>
        <taxon>Citrobacter</taxon>
        <taxon>Citrobacter freundii complex</taxon>
    </lineage>
</organism>
<evidence type="ECO:0000256" key="3">
    <source>
        <dbReference type="ARBA" id="ARBA00012274"/>
    </source>
</evidence>
<dbReference type="UniPathway" id="UPA00326"/>
<dbReference type="PANTHER" id="PTHR23409:SF18">
    <property type="entry name" value="RIBONUCLEOSIDE-DIPHOSPHATE REDUCTASE SUBUNIT M2"/>
    <property type="match status" value="1"/>
</dbReference>
<dbReference type="GO" id="GO:0004748">
    <property type="term" value="F:ribonucleoside-diphosphate reductase activity, thioredoxin disulfide as acceptor"/>
    <property type="evidence" value="ECO:0007669"/>
    <property type="project" value="UniProtKB-EC"/>
</dbReference>
<dbReference type="AlphaFoldDB" id="A0A2I7QF60"/>
<comment type="cofactor">
    <cofactor evidence="1">
        <name>Fe cation</name>
        <dbReference type="ChEBI" id="CHEBI:24875"/>
    </cofactor>
</comment>
<dbReference type="InterPro" id="IPR000358">
    <property type="entry name" value="RNR_small_fam"/>
</dbReference>
<gene>
    <name evidence="4" type="ORF">pCf587_0186</name>
</gene>
<evidence type="ECO:0000256" key="2">
    <source>
        <dbReference type="ARBA" id="ARBA00009303"/>
    </source>
</evidence>
<protein>
    <recommendedName>
        <fullName evidence="3">ribonucleoside-diphosphate reductase</fullName>
        <ecNumber evidence="3">1.17.4.1</ecNumber>
    </recommendedName>
</protein>
<dbReference type="SUPFAM" id="SSF47240">
    <property type="entry name" value="Ferritin-like"/>
    <property type="match status" value="1"/>
</dbReference>
<accession>A0A2I7QF60</accession>
<evidence type="ECO:0000313" key="4">
    <source>
        <dbReference type="EMBL" id="AUR79966.1"/>
    </source>
</evidence>
<dbReference type="EC" id="1.17.4.1" evidence="3"/>
<reference evidence="4" key="1">
    <citation type="submission" date="2017-10" db="EMBL/GenBank/DDBJ databases">
        <title>First characterization of an IncA/C plasmid carrying blaPER-2 from Citrobacter freundii.</title>
        <authorList>
            <person name="Ruggiero M."/>
            <person name="Girlich D."/>
            <person name="Naas T."/>
            <person name="Power P."/>
            <person name="Gutkind G.G."/>
        </authorList>
    </citation>
    <scope>NUCLEOTIDE SEQUENCE</scope>
    <source>
        <strain evidence="4">33587</strain>
        <plasmid evidence="4">pCf587</plasmid>
    </source>
</reference>
<dbReference type="CDD" id="cd01049">
    <property type="entry name" value="RNRR2"/>
    <property type="match status" value="1"/>
</dbReference>
<dbReference type="PANTHER" id="PTHR23409">
    <property type="entry name" value="RIBONUCLEOSIDE-DIPHOSPHATE REDUCTASE SMALL CHAIN"/>
    <property type="match status" value="1"/>
</dbReference>
<dbReference type="RefSeq" id="WP_234805061.1">
    <property type="nucleotide sequence ID" value="NZ_MG053108.1"/>
</dbReference>
<dbReference type="InterPro" id="IPR012348">
    <property type="entry name" value="RNR-like"/>
</dbReference>
<dbReference type="Pfam" id="PF00268">
    <property type="entry name" value="Ribonuc_red_sm"/>
    <property type="match status" value="1"/>
</dbReference>
<comment type="similarity">
    <text evidence="2">Belongs to the ribonucleoside diphosphate reductase small chain family.</text>
</comment>
<dbReference type="Gene3D" id="1.10.620.20">
    <property type="entry name" value="Ribonucleotide Reductase, subunit A"/>
    <property type="match status" value="1"/>
</dbReference>
<dbReference type="InterPro" id="IPR033909">
    <property type="entry name" value="RNR_small"/>
</dbReference>